<name>A0A0J7K6W5_LASNI</name>
<comment type="caution">
    <text evidence="1">The sequence shown here is derived from an EMBL/GenBank/DDBJ whole genome shotgun (WGS) entry which is preliminary data.</text>
</comment>
<evidence type="ECO:0000313" key="2">
    <source>
        <dbReference type="Proteomes" id="UP000036403"/>
    </source>
</evidence>
<dbReference type="OrthoDB" id="7616849at2759"/>
<evidence type="ECO:0000313" key="1">
    <source>
        <dbReference type="EMBL" id="KMQ86087.1"/>
    </source>
</evidence>
<dbReference type="EMBL" id="LBMM01012639">
    <property type="protein sequence ID" value="KMQ86087.1"/>
    <property type="molecule type" value="Genomic_DNA"/>
</dbReference>
<reference evidence="1 2" key="1">
    <citation type="submission" date="2015-04" db="EMBL/GenBank/DDBJ databases">
        <title>Lasius niger genome sequencing.</title>
        <authorList>
            <person name="Konorov E.A."/>
            <person name="Nikitin M.A."/>
            <person name="Kirill M.V."/>
            <person name="Chang P."/>
        </authorList>
    </citation>
    <scope>NUCLEOTIDE SEQUENCE [LARGE SCALE GENOMIC DNA]</scope>
    <source>
        <tissue evidence="1">Whole</tissue>
    </source>
</reference>
<organism evidence="1 2">
    <name type="scientific">Lasius niger</name>
    <name type="common">Black garden ant</name>
    <dbReference type="NCBI Taxonomy" id="67767"/>
    <lineage>
        <taxon>Eukaryota</taxon>
        <taxon>Metazoa</taxon>
        <taxon>Ecdysozoa</taxon>
        <taxon>Arthropoda</taxon>
        <taxon>Hexapoda</taxon>
        <taxon>Insecta</taxon>
        <taxon>Pterygota</taxon>
        <taxon>Neoptera</taxon>
        <taxon>Endopterygota</taxon>
        <taxon>Hymenoptera</taxon>
        <taxon>Apocrita</taxon>
        <taxon>Aculeata</taxon>
        <taxon>Formicoidea</taxon>
        <taxon>Formicidae</taxon>
        <taxon>Formicinae</taxon>
        <taxon>Lasius</taxon>
        <taxon>Lasius</taxon>
    </lineage>
</organism>
<accession>A0A0J7K6W5</accession>
<proteinExistence type="predicted"/>
<protein>
    <submittedName>
        <fullName evidence="1">Cytochrome p450 4c1</fullName>
    </submittedName>
</protein>
<gene>
    <name evidence="1" type="ORF">RF55_15042</name>
</gene>
<dbReference type="AlphaFoldDB" id="A0A0J7K6W5"/>
<sequence length="107" mass="12546">MKGARYWEADERKLCRVCGGRVESWEHVLEECRDRGVGGWWWKRMEEILGQEGEGEWWMRGLEKERGVSVEEEEGRQYVGEGRERCESDEVECGVNRMCDGTGSRRA</sequence>
<dbReference type="Proteomes" id="UP000036403">
    <property type="component" value="Unassembled WGS sequence"/>
</dbReference>
<keyword evidence="2" id="KW-1185">Reference proteome</keyword>
<dbReference type="PaxDb" id="67767-A0A0J7K6W5"/>